<organism evidence="1 2">
    <name type="scientific">Paenibacillus albidus</name>
    <dbReference type="NCBI Taxonomy" id="2041023"/>
    <lineage>
        <taxon>Bacteria</taxon>
        <taxon>Bacillati</taxon>
        <taxon>Bacillota</taxon>
        <taxon>Bacilli</taxon>
        <taxon>Bacillales</taxon>
        <taxon>Paenibacillaceae</taxon>
        <taxon>Paenibacillus</taxon>
    </lineage>
</organism>
<dbReference type="EMBL" id="BMKR01000053">
    <property type="protein sequence ID" value="GGG11622.1"/>
    <property type="molecule type" value="Genomic_DNA"/>
</dbReference>
<dbReference type="Proteomes" id="UP000637643">
    <property type="component" value="Unassembled WGS sequence"/>
</dbReference>
<reference evidence="1" key="2">
    <citation type="submission" date="2020-09" db="EMBL/GenBank/DDBJ databases">
        <authorList>
            <person name="Sun Q."/>
            <person name="Zhou Y."/>
        </authorList>
    </citation>
    <scope>NUCLEOTIDE SEQUENCE</scope>
    <source>
        <strain evidence="1">CGMCC 1.16134</strain>
    </source>
</reference>
<accession>A0A917FXJ8</accession>
<dbReference type="AlphaFoldDB" id="A0A917FXJ8"/>
<reference evidence="1" key="1">
    <citation type="journal article" date="2014" name="Int. J. Syst. Evol. Microbiol.">
        <title>Complete genome sequence of Corynebacterium casei LMG S-19264T (=DSM 44701T), isolated from a smear-ripened cheese.</title>
        <authorList>
            <consortium name="US DOE Joint Genome Institute (JGI-PGF)"/>
            <person name="Walter F."/>
            <person name="Albersmeier A."/>
            <person name="Kalinowski J."/>
            <person name="Ruckert C."/>
        </authorList>
    </citation>
    <scope>NUCLEOTIDE SEQUENCE</scope>
    <source>
        <strain evidence="1">CGMCC 1.16134</strain>
    </source>
</reference>
<evidence type="ECO:0000313" key="2">
    <source>
        <dbReference type="Proteomes" id="UP000637643"/>
    </source>
</evidence>
<comment type="caution">
    <text evidence="1">The sequence shown here is derived from an EMBL/GenBank/DDBJ whole genome shotgun (WGS) entry which is preliminary data.</text>
</comment>
<keyword evidence="2" id="KW-1185">Reference proteome</keyword>
<name>A0A917FXJ8_9BACL</name>
<evidence type="ECO:0000313" key="1">
    <source>
        <dbReference type="EMBL" id="GGG11622.1"/>
    </source>
</evidence>
<proteinExistence type="predicted"/>
<gene>
    <name evidence="1" type="ORF">GCM10010912_65060</name>
</gene>
<protein>
    <submittedName>
        <fullName evidence="1">Uncharacterized protein</fullName>
    </submittedName>
</protein>
<sequence length="65" mass="7365">MEHWIVSIEQPHVRPIVREIAGASVEFGAKVAASLSNGYACIETMQWDNFNESCNYFIFKKQEGS</sequence>